<dbReference type="RefSeq" id="WP_107143905.1">
    <property type="nucleotide sequence ID" value="NZ_CP028324.1"/>
</dbReference>
<sequence length="460" mass="50053">MMTRRVNGLGRLAPAALALVLVACGAPATPPSGPYARFLKGDESVRKVSEEGPFTVLDIEYSTCCGYLFSAQLDYQRILYRDKVVVKKVERVKPFRGFGRPALVWPVPLGDGKLQVLSEHAGKAAFDTVDLGLYSHDGEEGYYHGYPIAPGLRYFPSNGGVLLAGFPLRVQKLPPGLDCCTGHIGQLAGTAPDGSAYAYTDSRKEPAAILVVDTDGGKREPVPLPMATPTSAAQDLSPHSPLLRWFQASFTWTKNAQDQWNVVPVAAAPQGKGMAVEDVFLDVPSGYRHCFATDNPSCEPGWRLLRAGELPALFKDGYVPPYSYAPPPDLRAFGAPVSALVPSRIGYGGTGYYLYVDDKADRVVAAFTRRLHERKLPFVRVDECPRTEYGNPDCAAQLAERLGWRRKLDYALEGALRWRPETGAMFVLPTVAVAIVPDEGGGTRIGTLARYPAPPPMRDK</sequence>
<keyword evidence="1" id="KW-0732">Signal</keyword>
<dbReference type="OrthoDB" id="8707073at2"/>
<reference evidence="2 3" key="1">
    <citation type="submission" date="2018-03" db="EMBL/GenBank/DDBJ databases">
        <title>Massilia armeniaca sp. nov., isolated from desert soil.</title>
        <authorList>
            <person name="Huang H."/>
            <person name="Ren M."/>
        </authorList>
    </citation>
    <scope>NUCLEOTIDE SEQUENCE [LARGE SCALE GENOMIC DNA]</scope>
    <source>
        <strain evidence="2 3">ZMN-3</strain>
    </source>
</reference>
<name>A0A2R4CGA8_9BURK</name>
<dbReference type="AlphaFoldDB" id="A0A2R4CGA8"/>
<dbReference type="EMBL" id="CP028324">
    <property type="protein sequence ID" value="AVR98572.1"/>
    <property type="molecule type" value="Genomic_DNA"/>
</dbReference>
<organism evidence="2 3">
    <name type="scientific">Pseudoduganella armeniaca</name>
    <dbReference type="NCBI Taxonomy" id="2072590"/>
    <lineage>
        <taxon>Bacteria</taxon>
        <taxon>Pseudomonadati</taxon>
        <taxon>Pseudomonadota</taxon>
        <taxon>Betaproteobacteria</taxon>
        <taxon>Burkholderiales</taxon>
        <taxon>Oxalobacteraceae</taxon>
        <taxon>Telluria group</taxon>
        <taxon>Pseudoduganella</taxon>
    </lineage>
</organism>
<dbReference type="PROSITE" id="PS51257">
    <property type="entry name" value="PROKAR_LIPOPROTEIN"/>
    <property type="match status" value="1"/>
</dbReference>
<accession>A0A2R4CGA8</accession>
<evidence type="ECO:0000313" key="2">
    <source>
        <dbReference type="EMBL" id="AVR98572.1"/>
    </source>
</evidence>
<evidence type="ECO:0000256" key="1">
    <source>
        <dbReference type="SAM" id="SignalP"/>
    </source>
</evidence>
<proteinExistence type="predicted"/>
<feature type="signal peptide" evidence="1">
    <location>
        <begin position="1"/>
        <end position="28"/>
    </location>
</feature>
<dbReference type="Proteomes" id="UP000240505">
    <property type="component" value="Chromosome"/>
</dbReference>
<protein>
    <submittedName>
        <fullName evidence="2">Uncharacterized protein</fullName>
    </submittedName>
</protein>
<feature type="chain" id="PRO_5015311652" evidence="1">
    <location>
        <begin position="29"/>
        <end position="460"/>
    </location>
</feature>
<gene>
    <name evidence="2" type="ORF">C9I28_25265</name>
</gene>
<keyword evidence="3" id="KW-1185">Reference proteome</keyword>
<evidence type="ECO:0000313" key="3">
    <source>
        <dbReference type="Proteomes" id="UP000240505"/>
    </source>
</evidence>
<dbReference type="KEGG" id="masz:C9I28_25265"/>